<evidence type="ECO:0000256" key="1">
    <source>
        <dbReference type="SAM" id="MobiDB-lite"/>
    </source>
</evidence>
<keyword evidence="3" id="KW-1185">Reference proteome</keyword>
<evidence type="ECO:0000313" key="2">
    <source>
        <dbReference type="EMBL" id="UWL59236.1"/>
    </source>
</evidence>
<organism evidence="2 3">
    <name type="scientific">Brucella pseudintermedia</name>
    <dbReference type="NCBI Taxonomy" id="370111"/>
    <lineage>
        <taxon>Bacteria</taxon>
        <taxon>Pseudomonadati</taxon>
        <taxon>Pseudomonadota</taxon>
        <taxon>Alphaproteobacteria</taxon>
        <taxon>Hyphomicrobiales</taxon>
        <taxon>Brucellaceae</taxon>
        <taxon>Brucella/Ochrobactrum group</taxon>
        <taxon>Brucella</taxon>
    </lineage>
</organism>
<sequence length="78" mass="9123">MTKFDFHRRAAADRQRRQGSDRINDFDVPVGFRSPPRKRQSKADARAELEALMASHEAQKVKPDTRGRIELRKPHQQK</sequence>
<protein>
    <submittedName>
        <fullName evidence="2">Uncharacterized protein</fullName>
    </submittedName>
</protein>
<gene>
    <name evidence="2" type="ORF">NIK97_06685</name>
</gene>
<dbReference type="EMBL" id="CP099967">
    <property type="protein sequence ID" value="UWL59236.1"/>
    <property type="molecule type" value="Genomic_DNA"/>
</dbReference>
<dbReference type="RefSeq" id="WP_259697828.1">
    <property type="nucleotide sequence ID" value="NZ_CP099967.1"/>
</dbReference>
<feature type="compositionally biased region" description="Basic and acidic residues" evidence="1">
    <location>
        <begin position="57"/>
        <end position="78"/>
    </location>
</feature>
<dbReference type="Proteomes" id="UP001058739">
    <property type="component" value="Chromosome 01"/>
</dbReference>
<proteinExistence type="predicted"/>
<feature type="region of interest" description="Disordered" evidence="1">
    <location>
        <begin position="1"/>
        <end position="78"/>
    </location>
</feature>
<accession>A0ABY5U8N4</accession>
<feature type="compositionally biased region" description="Basic and acidic residues" evidence="1">
    <location>
        <begin position="1"/>
        <end position="25"/>
    </location>
</feature>
<evidence type="ECO:0000313" key="3">
    <source>
        <dbReference type="Proteomes" id="UP001058739"/>
    </source>
</evidence>
<name>A0ABY5U8N4_9HYPH</name>
<reference evidence="2" key="1">
    <citation type="submission" date="2022-06" db="EMBL/GenBank/DDBJ databases">
        <title>Complete Genome Sequence of Deoxynivalenol-bioadsorption Ochrobactrum pseudintermedium ASAG-D25.</title>
        <authorList>
            <person name="Wang N."/>
        </authorList>
    </citation>
    <scope>NUCLEOTIDE SEQUENCE</scope>
    <source>
        <strain evidence="2">ASAG-D25</strain>
    </source>
</reference>